<dbReference type="OrthoDB" id="256574at2"/>
<organism evidence="1 2">
    <name type="scientific">Adhaeribacter aerolatus</name>
    <dbReference type="NCBI Taxonomy" id="670289"/>
    <lineage>
        <taxon>Bacteria</taxon>
        <taxon>Pseudomonadati</taxon>
        <taxon>Bacteroidota</taxon>
        <taxon>Cytophagia</taxon>
        <taxon>Cytophagales</taxon>
        <taxon>Hymenobacteraceae</taxon>
        <taxon>Adhaeribacter</taxon>
    </lineage>
</organism>
<keyword evidence="1" id="KW-0418">Kinase</keyword>
<reference evidence="1 2" key="1">
    <citation type="submission" date="2019-07" db="EMBL/GenBank/DDBJ databases">
        <title>Whole genome shotgun sequence of Adhaeribacter aerolatus NBRC 106133.</title>
        <authorList>
            <person name="Hosoyama A."/>
            <person name="Uohara A."/>
            <person name="Ohji S."/>
            <person name="Ichikawa N."/>
        </authorList>
    </citation>
    <scope>NUCLEOTIDE SEQUENCE [LARGE SCALE GENOMIC DNA]</scope>
    <source>
        <strain evidence="1 2">NBRC 106133</strain>
    </source>
</reference>
<dbReference type="AlphaFoldDB" id="A0A512B2T9"/>
<gene>
    <name evidence="1" type="primary">dgoK</name>
    <name evidence="1" type="ORF">AAE02nite_37510</name>
</gene>
<dbReference type="RefSeq" id="WP_146901416.1">
    <property type="nucleotide sequence ID" value="NZ_BJYS01000031.1"/>
</dbReference>
<dbReference type="Pfam" id="PF05035">
    <property type="entry name" value="DGOK"/>
    <property type="match status" value="1"/>
</dbReference>
<dbReference type="GO" id="GO:0034194">
    <property type="term" value="P:D-galactonate catabolic process"/>
    <property type="evidence" value="ECO:0007669"/>
    <property type="project" value="InterPro"/>
</dbReference>
<comment type="caution">
    <text evidence="1">The sequence shown here is derived from an EMBL/GenBank/DDBJ whole genome shotgun (WGS) entry which is preliminary data.</text>
</comment>
<protein>
    <submittedName>
        <fullName evidence="1">2-dehydro-3-deoxygalactonokinase</fullName>
    </submittedName>
</protein>
<name>A0A512B2T9_9BACT</name>
<proteinExistence type="predicted"/>
<dbReference type="InterPro" id="IPR042257">
    <property type="entry name" value="DGOK_C"/>
</dbReference>
<keyword evidence="2" id="KW-1185">Reference proteome</keyword>
<dbReference type="Proteomes" id="UP000321532">
    <property type="component" value="Unassembled WGS sequence"/>
</dbReference>
<dbReference type="InterPro" id="IPR007729">
    <property type="entry name" value="DGOK"/>
</dbReference>
<dbReference type="Gene3D" id="3.30.420.310">
    <property type="entry name" value="2-keto-3-deoxy-galactonokinase, C-terminal domain"/>
    <property type="match status" value="1"/>
</dbReference>
<dbReference type="EMBL" id="BJYS01000031">
    <property type="protein sequence ID" value="GEO06087.1"/>
    <property type="molecule type" value="Genomic_DNA"/>
</dbReference>
<evidence type="ECO:0000313" key="1">
    <source>
        <dbReference type="EMBL" id="GEO06087.1"/>
    </source>
</evidence>
<dbReference type="GO" id="GO:0008671">
    <property type="term" value="F:2-dehydro-3-deoxygalactonokinase activity"/>
    <property type="evidence" value="ECO:0007669"/>
    <property type="project" value="InterPro"/>
</dbReference>
<dbReference type="InterPro" id="IPR042258">
    <property type="entry name" value="DGOK_N"/>
</dbReference>
<dbReference type="Gene3D" id="3.30.420.300">
    <property type="entry name" value="2-keto-3-deoxy-galactonokinase, substrate binding domain"/>
    <property type="match status" value="1"/>
</dbReference>
<keyword evidence="1" id="KW-0808">Transferase</keyword>
<sequence length="324" mass="35956">MAYFLSCDWGTSAFRLRLVNTNHLKVDAEETSDKGIAATFQKWRETQNPDRTAFYLSIIAEHIQKLEKRLSLNLENVPVLISGMASSSIGMLELPYQDLPFALDGSDIKAEIIKANASFPHVVVLISGVKSEHDVMRGEETQLIGLVPEQPGGGQEQVFIFPGTHSKHISIKNNRAVAFKTYMTGEFFALLSQKSILSATVEPTNNFDEPALQNSFIRGVQAAGSVNLLHAAFRVRTNNLFGKFTPPENFNYLSGLLIGTELQDLLQNKNIPISLVAGQQLQRYYTTALQALGLTNQVQTFPAQVVDEAVVHGQYKIYQRLTNL</sequence>
<evidence type="ECO:0000313" key="2">
    <source>
        <dbReference type="Proteomes" id="UP000321532"/>
    </source>
</evidence>
<dbReference type="CDD" id="cd24012">
    <property type="entry name" value="ASKHA_NBD_KDGal-kinase"/>
    <property type="match status" value="1"/>
</dbReference>
<accession>A0A512B2T9</accession>